<protein>
    <submittedName>
        <fullName evidence="1">Cytochrome P450</fullName>
    </submittedName>
</protein>
<proteinExistence type="predicted"/>
<dbReference type="GO" id="GO:0004497">
    <property type="term" value="F:monooxygenase activity"/>
    <property type="evidence" value="ECO:0007669"/>
    <property type="project" value="InterPro"/>
</dbReference>
<dbReference type="PANTHER" id="PTHR24305">
    <property type="entry name" value="CYTOCHROME P450"/>
    <property type="match status" value="1"/>
</dbReference>
<sequence length="265" mass="29369">FPKSTLWHGATPGRPHSILNALDPKTHARFRKAMDSGFTEKAVQMQDPILQKNVALFIAQLEKLTLKDTNGAVVNIVRWFSFVGFDLVGDLGFGEPFGCLKNSELHPWISTIFASLRAATLRVSLKFYPSMSWLFGLTIPKSVMQKQIQHWQLAVEKMNRRLNSEQERPDLISMIKRDEEGIKGITLAELHATASVLIIAGSETTVSVLSGTTNYLVKTPQKLATLTSEVRSSFGNEGGMSITALKDLPYLNAVIQEGLRLCNPT</sequence>
<dbReference type="InterPro" id="IPR001128">
    <property type="entry name" value="Cyt_P450"/>
</dbReference>
<dbReference type="EMBL" id="ML977049">
    <property type="protein sequence ID" value="KAF1948786.1"/>
    <property type="molecule type" value="Genomic_DNA"/>
</dbReference>
<dbReference type="Proteomes" id="UP000800035">
    <property type="component" value="Unassembled WGS sequence"/>
</dbReference>
<dbReference type="GO" id="GO:0016705">
    <property type="term" value="F:oxidoreductase activity, acting on paired donors, with incorporation or reduction of molecular oxygen"/>
    <property type="evidence" value="ECO:0007669"/>
    <property type="project" value="InterPro"/>
</dbReference>
<organism evidence="1 2">
    <name type="scientific">Byssothecium circinans</name>
    <dbReference type="NCBI Taxonomy" id="147558"/>
    <lineage>
        <taxon>Eukaryota</taxon>
        <taxon>Fungi</taxon>
        <taxon>Dikarya</taxon>
        <taxon>Ascomycota</taxon>
        <taxon>Pezizomycotina</taxon>
        <taxon>Dothideomycetes</taxon>
        <taxon>Pleosporomycetidae</taxon>
        <taxon>Pleosporales</taxon>
        <taxon>Massarineae</taxon>
        <taxon>Massarinaceae</taxon>
        <taxon>Byssothecium</taxon>
    </lineage>
</organism>
<name>A0A6A5TDE7_9PLEO</name>
<accession>A0A6A5TDE7</accession>
<dbReference type="Gene3D" id="1.10.630.10">
    <property type="entry name" value="Cytochrome P450"/>
    <property type="match status" value="1"/>
</dbReference>
<dbReference type="SUPFAM" id="SSF48264">
    <property type="entry name" value="Cytochrome P450"/>
    <property type="match status" value="1"/>
</dbReference>
<feature type="non-terminal residue" evidence="1">
    <location>
        <position position="1"/>
    </location>
</feature>
<reference evidence="1" key="1">
    <citation type="journal article" date="2020" name="Stud. Mycol.">
        <title>101 Dothideomycetes genomes: a test case for predicting lifestyles and emergence of pathogens.</title>
        <authorList>
            <person name="Haridas S."/>
            <person name="Albert R."/>
            <person name="Binder M."/>
            <person name="Bloem J."/>
            <person name="Labutti K."/>
            <person name="Salamov A."/>
            <person name="Andreopoulos B."/>
            <person name="Baker S."/>
            <person name="Barry K."/>
            <person name="Bills G."/>
            <person name="Bluhm B."/>
            <person name="Cannon C."/>
            <person name="Castanera R."/>
            <person name="Culley D."/>
            <person name="Daum C."/>
            <person name="Ezra D."/>
            <person name="Gonzalez J."/>
            <person name="Henrissat B."/>
            <person name="Kuo A."/>
            <person name="Liang C."/>
            <person name="Lipzen A."/>
            <person name="Lutzoni F."/>
            <person name="Magnuson J."/>
            <person name="Mondo S."/>
            <person name="Nolan M."/>
            <person name="Ohm R."/>
            <person name="Pangilinan J."/>
            <person name="Park H.-J."/>
            <person name="Ramirez L."/>
            <person name="Alfaro M."/>
            <person name="Sun H."/>
            <person name="Tritt A."/>
            <person name="Yoshinaga Y."/>
            <person name="Zwiers L.-H."/>
            <person name="Turgeon B."/>
            <person name="Goodwin S."/>
            <person name="Spatafora J."/>
            <person name="Crous P."/>
            <person name="Grigoriev I."/>
        </authorList>
    </citation>
    <scope>NUCLEOTIDE SEQUENCE</scope>
    <source>
        <strain evidence="1">CBS 675.92</strain>
    </source>
</reference>
<evidence type="ECO:0000313" key="2">
    <source>
        <dbReference type="Proteomes" id="UP000800035"/>
    </source>
</evidence>
<dbReference type="InterPro" id="IPR036396">
    <property type="entry name" value="Cyt_P450_sf"/>
</dbReference>
<dbReference type="GO" id="GO:0005506">
    <property type="term" value="F:iron ion binding"/>
    <property type="evidence" value="ECO:0007669"/>
    <property type="project" value="InterPro"/>
</dbReference>
<dbReference type="OrthoDB" id="1470350at2759"/>
<dbReference type="InterPro" id="IPR050121">
    <property type="entry name" value="Cytochrome_P450_monoxygenase"/>
</dbReference>
<evidence type="ECO:0000313" key="1">
    <source>
        <dbReference type="EMBL" id="KAF1948786.1"/>
    </source>
</evidence>
<gene>
    <name evidence="1" type="ORF">CC80DRAFT_430811</name>
</gene>
<dbReference type="Pfam" id="PF00067">
    <property type="entry name" value="p450"/>
    <property type="match status" value="1"/>
</dbReference>
<dbReference type="GO" id="GO:0020037">
    <property type="term" value="F:heme binding"/>
    <property type="evidence" value="ECO:0007669"/>
    <property type="project" value="InterPro"/>
</dbReference>
<dbReference type="PANTHER" id="PTHR24305:SF199">
    <property type="entry name" value="P450, PUTATIVE (EUROFUNG)-RELATED"/>
    <property type="match status" value="1"/>
</dbReference>
<keyword evidence="2" id="KW-1185">Reference proteome</keyword>
<dbReference type="AlphaFoldDB" id="A0A6A5TDE7"/>